<organism evidence="10 11">
    <name type="scientific">Ligilactobacillus saerimneri 30a</name>
    <dbReference type="NCBI Taxonomy" id="1227363"/>
    <lineage>
        <taxon>Bacteria</taxon>
        <taxon>Bacillati</taxon>
        <taxon>Bacillota</taxon>
        <taxon>Bacilli</taxon>
        <taxon>Lactobacillales</taxon>
        <taxon>Lactobacillaceae</taxon>
        <taxon>Ligilactobacillus</taxon>
    </lineage>
</organism>
<dbReference type="Pfam" id="PF01867">
    <property type="entry name" value="Cas_Cas1"/>
    <property type="match status" value="1"/>
</dbReference>
<evidence type="ECO:0000256" key="8">
    <source>
        <dbReference type="ARBA" id="ARBA00023211"/>
    </source>
</evidence>
<proteinExistence type="predicted"/>
<evidence type="ECO:0000313" key="11">
    <source>
        <dbReference type="Proteomes" id="UP000011912"/>
    </source>
</evidence>
<dbReference type="Proteomes" id="UP000011912">
    <property type="component" value="Unassembled WGS sequence"/>
</dbReference>
<keyword evidence="2" id="KW-0479">Metal-binding</keyword>
<keyword evidence="4" id="KW-0378">Hydrolase</keyword>
<evidence type="ECO:0000256" key="3">
    <source>
        <dbReference type="ARBA" id="ARBA00022759"/>
    </source>
</evidence>
<dbReference type="GO" id="GO:0046872">
    <property type="term" value="F:metal ion binding"/>
    <property type="evidence" value="ECO:0007669"/>
    <property type="project" value="UniProtKB-KW"/>
</dbReference>
<evidence type="ECO:0000256" key="5">
    <source>
        <dbReference type="ARBA" id="ARBA00022842"/>
    </source>
</evidence>
<dbReference type="AlphaFoldDB" id="M5J4L2"/>
<keyword evidence="5" id="KW-0460">Magnesium</keyword>
<dbReference type="NCBIfam" id="TIGR03639">
    <property type="entry name" value="cas1_NMENI"/>
    <property type="match status" value="1"/>
</dbReference>
<dbReference type="EMBL" id="ANAG01000017">
    <property type="protein sequence ID" value="EKW98571.1"/>
    <property type="molecule type" value="Genomic_DNA"/>
</dbReference>
<comment type="subunit">
    <text evidence="9">Homodimer, forms a heterotetramer with a Cas2 homodimer.</text>
</comment>
<keyword evidence="7" id="KW-0238">DNA-binding</keyword>
<accession>M5J4L2</accession>
<gene>
    <name evidence="10" type="ORF">D271_06165</name>
</gene>
<keyword evidence="8" id="KW-0464">Manganese</keyword>
<evidence type="ECO:0000256" key="7">
    <source>
        <dbReference type="ARBA" id="ARBA00023125"/>
    </source>
</evidence>
<evidence type="ECO:0000256" key="4">
    <source>
        <dbReference type="ARBA" id="ARBA00022801"/>
    </source>
</evidence>
<keyword evidence="6" id="KW-0051">Antiviral defense</keyword>
<dbReference type="NCBIfam" id="TIGR00287">
    <property type="entry name" value="cas1"/>
    <property type="match status" value="1"/>
</dbReference>
<dbReference type="GO" id="GO:0004520">
    <property type="term" value="F:DNA endonuclease activity"/>
    <property type="evidence" value="ECO:0007669"/>
    <property type="project" value="InterPro"/>
</dbReference>
<evidence type="ECO:0000256" key="2">
    <source>
        <dbReference type="ARBA" id="ARBA00022723"/>
    </source>
</evidence>
<dbReference type="STRING" id="1227363.D271_06165"/>
<dbReference type="GO" id="GO:0051607">
    <property type="term" value="P:defense response to virus"/>
    <property type="evidence" value="ECO:0007669"/>
    <property type="project" value="UniProtKB-KW"/>
</dbReference>
<dbReference type="GO" id="GO:0043571">
    <property type="term" value="P:maintenance of CRISPR repeat elements"/>
    <property type="evidence" value="ECO:0007669"/>
    <property type="project" value="InterPro"/>
</dbReference>
<dbReference type="GO" id="GO:0016787">
    <property type="term" value="F:hydrolase activity"/>
    <property type="evidence" value="ECO:0007669"/>
    <property type="project" value="UniProtKB-KW"/>
</dbReference>
<keyword evidence="11" id="KW-1185">Reference proteome</keyword>
<reference evidence="10 11" key="1">
    <citation type="journal article" date="2013" name="Genome Announc.">
        <title>Genome Sequence of Lactobacillus saerimneri 30a (Formerly Lactobacillus sp. Strain 30a), a Reference Lactic Acid Bacterium Strain Producing Biogenic Amines.</title>
        <authorList>
            <person name="Romano A."/>
            <person name="Trip H."/>
            <person name="Campbell-Sills H."/>
            <person name="Bouchez O."/>
            <person name="Sherman D."/>
            <person name="Lolkema J.S."/>
            <person name="Lucas P.M."/>
        </authorList>
    </citation>
    <scope>NUCLEOTIDE SEQUENCE [LARGE SCALE GENOMIC DNA]</scope>
    <source>
        <strain evidence="10 11">30a</strain>
    </source>
</reference>
<comment type="caution">
    <text evidence="10">The sequence shown here is derived from an EMBL/GenBank/DDBJ whole genome shotgun (WGS) entry which is preliminary data.</text>
</comment>
<dbReference type="Gene3D" id="1.20.120.920">
    <property type="entry name" value="CRISPR-associated endonuclease Cas1, C-terminal domain"/>
    <property type="match status" value="1"/>
</dbReference>
<dbReference type="InterPro" id="IPR002729">
    <property type="entry name" value="CRISPR-assoc_Cas1"/>
</dbReference>
<dbReference type="PANTHER" id="PTHR34353">
    <property type="entry name" value="CRISPR-ASSOCIATED ENDONUCLEASE CAS1 1"/>
    <property type="match status" value="1"/>
</dbReference>
<evidence type="ECO:0000256" key="9">
    <source>
        <dbReference type="ARBA" id="ARBA00038592"/>
    </source>
</evidence>
<dbReference type="PATRIC" id="fig|1227363.6.peg.1211"/>
<evidence type="ECO:0000256" key="6">
    <source>
        <dbReference type="ARBA" id="ARBA00023118"/>
    </source>
</evidence>
<evidence type="ECO:0000313" key="10">
    <source>
        <dbReference type="EMBL" id="EKW98571.1"/>
    </source>
</evidence>
<sequence length="302" mass="34562">MKNIVYVENQNFVSVTKEGFKFTNLATKEKRYLTFGDVGFLVFDNRKCYFSAKVIEKCCTERINLLFCDRAHSPLAVMETIYNQPHRFARFKHQLALSSKVKNRLWKKIVIAKIQNQIACLEQADPHQGECQIMKSIIKNVTEGDRHNCEAYAARWYFKTIFGTEFKRGRTEDLINAGLNYGYAILRSVIRRELVMRGLEPCIGIHHASTDNPFNLSDDLIEPYRPFVDDFVLNNLLITTHESLELEDRKLLVQVLLQKCVIDNKVMRLGDALQTTVDSFVAAITAGSSAWIKLPAFIEGGA</sequence>
<dbReference type="RefSeq" id="WP_009554502.1">
    <property type="nucleotide sequence ID" value="NZ_ANAG01000017.1"/>
</dbReference>
<keyword evidence="1" id="KW-0540">Nuclease</keyword>
<protein>
    <submittedName>
        <fullName evidence="10">CRISPR-associated endonuclease Cas1, NMENI subtype</fullName>
    </submittedName>
</protein>
<dbReference type="InterPro" id="IPR019855">
    <property type="entry name" value="CRISPR-assoc_Cas1_NMENI"/>
</dbReference>
<name>M5J4L2_9LACO</name>
<keyword evidence="3 10" id="KW-0255">Endonuclease</keyword>
<dbReference type="PANTHER" id="PTHR34353:SF2">
    <property type="entry name" value="CRISPR-ASSOCIATED ENDONUCLEASE CAS1 1"/>
    <property type="match status" value="1"/>
</dbReference>
<dbReference type="GO" id="GO:0003677">
    <property type="term" value="F:DNA binding"/>
    <property type="evidence" value="ECO:0007669"/>
    <property type="project" value="UniProtKB-KW"/>
</dbReference>
<evidence type="ECO:0000256" key="1">
    <source>
        <dbReference type="ARBA" id="ARBA00022722"/>
    </source>
</evidence>
<dbReference type="InterPro" id="IPR042206">
    <property type="entry name" value="CRISPR-assoc_Cas1_C"/>
</dbReference>
<dbReference type="InterPro" id="IPR050646">
    <property type="entry name" value="Cas1"/>
</dbReference>